<dbReference type="EMBL" id="BAABME010001389">
    <property type="protein sequence ID" value="GAA0149337.1"/>
    <property type="molecule type" value="Genomic_DNA"/>
</dbReference>
<keyword evidence="2" id="KW-1185">Reference proteome</keyword>
<name>A0AAV3PH21_LITER</name>
<reference evidence="1 2" key="1">
    <citation type="submission" date="2024-01" db="EMBL/GenBank/DDBJ databases">
        <title>The complete chloroplast genome sequence of Lithospermum erythrorhizon: insights into the phylogenetic relationship among Boraginaceae species and the maternal lineages of purple gromwells.</title>
        <authorList>
            <person name="Okada T."/>
            <person name="Watanabe K."/>
        </authorList>
    </citation>
    <scope>NUCLEOTIDE SEQUENCE [LARGE SCALE GENOMIC DNA]</scope>
</reference>
<proteinExistence type="predicted"/>
<organism evidence="1 2">
    <name type="scientific">Lithospermum erythrorhizon</name>
    <name type="common">Purple gromwell</name>
    <name type="synonym">Lithospermum officinale var. erythrorhizon</name>
    <dbReference type="NCBI Taxonomy" id="34254"/>
    <lineage>
        <taxon>Eukaryota</taxon>
        <taxon>Viridiplantae</taxon>
        <taxon>Streptophyta</taxon>
        <taxon>Embryophyta</taxon>
        <taxon>Tracheophyta</taxon>
        <taxon>Spermatophyta</taxon>
        <taxon>Magnoliopsida</taxon>
        <taxon>eudicotyledons</taxon>
        <taxon>Gunneridae</taxon>
        <taxon>Pentapetalae</taxon>
        <taxon>asterids</taxon>
        <taxon>lamiids</taxon>
        <taxon>Boraginales</taxon>
        <taxon>Boraginaceae</taxon>
        <taxon>Boraginoideae</taxon>
        <taxon>Lithospermeae</taxon>
        <taxon>Lithospermum</taxon>
    </lineage>
</organism>
<protein>
    <submittedName>
        <fullName evidence="1">Uncharacterized protein</fullName>
    </submittedName>
</protein>
<comment type="caution">
    <text evidence="1">The sequence shown here is derived from an EMBL/GenBank/DDBJ whole genome shotgun (WGS) entry which is preliminary data.</text>
</comment>
<evidence type="ECO:0000313" key="1">
    <source>
        <dbReference type="EMBL" id="GAA0149337.1"/>
    </source>
</evidence>
<evidence type="ECO:0000313" key="2">
    <source>
        <dbReference type="Proteomes" id="UP001454036"/>
    </source>
</evidence>
<gene>
    <name evidence="1" type="ORF">LIER_08540</name>
</gene>
<dbReference type="Proteomes" id="UP001454036">
    <property type="component" value="Unassembled WGS sequence"/>
</dbReference>
<accession>A0AAV3PH21</accession>
<sequence>MISIFVVAMENGLHIPFHPFIRRVLSLMRVCPAELTPNISINGFYSACLLAGLPNDVPSSFTHYPKSARSLPSFAQHRVDSMAFTAYWMNTRPMPLLLEPQGFEGNWTCHWLFHGPRDPGGVEGYLQREERRATLARCGSAFAPYGSGDIFRLETPELFVDAFTAFLLTLAARFRPRSPVKSPFAAGHGGDPFAPLILPQEQGEEPFTPLVLATEGTPAPG</sequence>
<dbReference type="AlphaFoldDB" id="A0AAV3PH21"/>